<keyword evidence="1" id="KW-0812">Transmembrane</keyword>
<reference evidence="3 4" key="1">
    <citation type="submission" date="2018-06" db="EMBL/GenBank/DDBJ databases">
        <authorList>
            <consortium name="Pathogen Informatics"/>
            <person name="Doyle S."/>
        </authorList>
    </citation>
    <scope>NUCLEOTIDE SEQUENCE [LARGE SCALE GENOMIC DNA]</scope>
    <source>
        <strain evidence="3 4">NCTC13163</strain>
    </source>
</reference>
<feature type="signal peptide" evidence="2">
    <location>
        <begin position="1"/>
        <end position="26"/>
    </location>
</feature>
<evidence type="ECO:0000256" key="1">
    <source>
        <dbReference type="SAM" id="Phobius"/>
    </source>
</evidence>
<evidence type="ECO:0000256" key="2">
    <source>
        <dbReference type="SAM" id="SignalP"/>
    </source>
</evidence>
<keyword evidence="1" id="KW-1133">Transmembrane helix</keyword>
<proteinExistence type="predicted"/>
<protein>
    <submittedName>
        <fullName evidence="3">Uncharacterized protein</fullName>
    </submittedName>
</protein>
<feature type="chain" id="PRO_5039137756" evidence="2">
    <location>
        <begin position="27"/>
        <end position="171"/>
    </location>
</feature>
<evidence type="ECO:0000313" key="4">
    <source>
        <dbReference type="Proteomes" id="UP000254060"/>
    </source>
</evidence>
<dbReference type="Proteomes" id="UP000254060">
    <property type="component" value="Unassembled WGS sequence"/>
</dbReference>
<name>A0A377FSB3_9BACL</name>
<dbReference type="AlphaFoldDB" id="A0A377FSB3"/>
<dbReference type="OrthoDB" id="2352608at2"/>
<sequence length="171" mass="19185">MGMLKKAWASLLAVIFILTIAPLNTSANEAFLDALEEDLKATHYDYKEGTAEIIKQETLTSSNGNEIIAAVVELDTIRDGIFITRKTEFHYFDATDNKILATADLGEVEGATEFADANIDMLGQKVVYWLPVLIMLLLIAIPALILFFVVPRFYSTTEYMNPIYEKNDNPR</sequence>
<dbReference type="EMBL" id="UGGP01000001">
    <property type="protein sequence ID" value="STO07692.1"/>
    <property type="molecule type" value="Genomic_DNA"/>
</dbReference>
<feature type="transmembrane region" description="Helical" evidence="1">
    <location>
        <begin position="128"/>
        <end position="150"/>
    </location>
</feature>
<keyword evidence="2" id="KW-0732">Signal</keyword>
<accession>A0A377FSB3</accession>
<gene>
    <name evidence="3" type="ORF">NCTC13163_01046</name>
</gene>
<evidence type="ECO:0000313" key="3">
    <source>
        <dbReference type="EMBL" id="STO07692.1"/>
    </source>
</evidence>
<organism evidence="3 4">
    <name type="scientific">Exiguobacterium aurantiacum</name>
    <dbReference type="NCBI Taxonomy" id="33987"/>
    <lineage>
        <taxon>Bacteria</taxon>
        <taxon>Bacillati</taxon>
        <taxon>Bacillota</taxon>
        <taxon>Bacilli</taxon>
        <taxon>Bacillales</taxon>
        <taxon>Bacillales Family XII. Incertae Sedis</taxon>
        <taxon>Exiguobacterium</taxon>
    </lineage>
</organism>
<keyword evidence="1" id="KW-0472">Membrane</keyword>